<evidence type="ECO:0000313" key="4">
    <source>
        <dbReference type="Proteomes" id="UP001495147"/>
    </source>
</evidence>
<dbReference type="InterPro" id="IPR051267">
    <property type="entry name" value="STEAP_metalloreductase"/>
</dbReference>
<accession>A0ABV0G0H3</accession>
<dbReference type="InterPro" id="IPR036291">
    <property type="entry name" value="NAD(P)-bd_dom_sf"/>
</dbReference>
<proteinExistence type="predicted"/>
<dbReference type="Pfam" id="PF03807">
    <property type="entry name" value="F420_oxidored"/>
    <property type="match status" value="1"/>
</dbReference>
<organism evidence="3 4">
    <name type="scientific">Roseateles paludis</name>
    <dbReference type="NCBI Taxonomy" id="3145238"/>
    <lineage>
        <taxon>Bacteria</taxon>
        <taxon>Pseudomonadati</taxon>
        <taxon>Pseudomonadota</taxon>
        <taxon>Betaproteobacteria</taxon>
        <taxon>Burkholderiales</taxon>
        <taxon>Sphaerotilaceae</taxon>
        <taxon>Roseateles</taxon>
    </lineage>
</organism>
<evidence type="ECO:0000259" key="2">
    <source>
        <dbReference type="Pfam" id="PF03807"/>
    </source>
</evidence>
<keyword evidence="4" id="KW-1185">Reference proteome</keyword>
<comment type="caution">
    <text evidence="3">The sequence shown here is derived from an EMBL/GenBank/DDBJ whole genome shotgun (WGS) entry which is preliminary data.</text>
</comment>
<keyword evidence="1" id="KW-0560">Oxidoreductase</keyword>
<sequence length="222" mass="22939">MNTTTRSPIGILGTGSVAESLARGLRALGHPVMVAGRDAQAAAAKLQAFSAETGVMTGDYAQAAAFGAIVFLAVKGVAAEATLAPVAGALAGKVVVDATNPIEDAPPEHGVLRFFTGPNDSLGERLQRAFPALRVVKAFNTVGAALYFRPALAGGAGSMFIAGNDETAKQDVAALIRDFGWEPYDCGLIEGARVTEPLCQLWCLPGFLRNDWAHAFKVVAAG</sequence>
<protein>
    <submittedName>
        <fullName evidence="3">NAD(P)-binding domain-containing protein</fullName>
    </submittedName>
</protein>
<evidence type="ECO:0000313" key="3">
    <source>
        <dbReference type="EMBL" id="MEO3691217.1"/>
    </source>
</evidence>
<dbReference type="SUPFAM" id="SSF51735">
    <property type="entry name" value="NAD(P)-binding Rossmann-fold domains"/>
    <property type="match status" value="1"/>
</dbReference>
<dbReference type="PANTHER" id="PTHR14239:SF0">
    <property type="entry name" value="F420-DEPENDENT NADP REDUCTASE"/>
    <property type="match status" value="1"/>
</dbReference>
<feature type="domain" description="Pyrroline-5-carboxylate reductase catalytic N-terminal" evidence="2">
    <location>
        <begin position="9"/>
        <end position="101"/>
    </location>
</feature>
<dbReference type="Proteomes" id="UP001495147">
    <property type="component" value="Unassembled WGS sequence"/>
</dbReference>
<gene>
    <name evidence="3" type="ORF">ABDJ85_07015</name>
</gene>
<dbReference type="Gene3D" id="3.40.50.720">
    <property type="entry name" value="NAD(P)-binding Rossmann-like Domain"/>
    <property type="match status" value="1"/>
</dbReference>
<dbReference type="EMBL" id="JBDPZD010000002">
    <property type="protein sequence ID" value="MEO3691217.1"/>
    <property type="molecule type" value="Genomic_DNA"/>
</dbReference>
<reference evidence="3 4" key="1">
    <citation type="submission" date="2024-05" db="EMBL/GenBank/DDBJ databases">
        <title>Roseateles sp. DJS-2-20 16S ribosomal RNA gene Genome sequencing and assembly.</title>
        <authorList>
            <person name="Woo H."/>
        </authorList>
    </citation>
    <scope>NUCLEOTIDE SEQUENCE [LARGE SCALE GENOMIC DNA]</scope>
    <source>
        <strain evidence="3 4">DJS-2-20</strain>
    </source>
</reference>
<dbReference type="InterPro" id="IPR028939">
    <property type="entry name" value="P5C_Rdtase_cat_N"/>
</dbReference>
<name>A0ABV0G0H3_9BURK</name>
<dbReference type="PANTHER" id="PTHR14239">
    <property type="entry name" value="DUDULIN-RELATED"/>
    <property type="match status" value="1"/>
</dbReference>
<dbReference type="RefSeq" id="WP_347704060.1">
    <property type="nucleotide sequence ID" value="NZ_JBDPZD010000002.1"/>
</dbReference>
<evidence type="ECO:0000256" key="1">
    <source>
        <dbReference type="ARBA" id="ARBA00023002"/>
    </source>
</evidence>